<reference evidence="9 10" key="1">
    <citation type="submission" date="2024-03" db="EMBL/GenBank/DDBJ databases">
        <title>Draft genome sequence of Pseudonocardia nematodicida JCM 31783.</title>
        <authorList>
            <person name="Butdee W."/>
            <person name="Duangmal K."/>
        </authorList>
    </citation>
    <scope>NUCLEOTIDE SEQUENCE [LARGE SCALE GENOMIC DNA]</scope>
    <source>
        <strain evidence="9 10">JCM 31783</strain>
    </source>
</reference>
<dbReference type="EC" id="2.-.-.-" evidence="9"/>
<protein>
    <submittedName>
        <fullName evidence="9">L,D-transpeptidase</fullName>
        <ecNumber evidence="9">2.-.-.-</ecNumber>
    </submittedName>
</protein>
<dbReference type="GO" id="GO:0016740">
    <property type="term" value="F:transferase activity"/>
    <property type="evidence" value="ECO:0007669"/>
    <property type="project" value="UniProtKB-KW"/>
</dbReference>
<sequence length="193" mass="20295">MRDPQRDRPGRRRRRARAAVTGLALVAGLGLGGTAIAGGDPEQSRVARDAHAEPAAPGTPCSVSVQACVDLETGEAWLVSDGEVARGPVTVTTGGAGEETPVGHSFRVYRKEIDHRSGEFDGPDGQPARMPYSVFFADGGIAFHGGDLTRESAGCVKLGHEDAEAFFAALEIGDKVQVVHGSVEREHRTQARG</sequence>
<name>A0ABV1K4X2_9PSEU</name>
<evidence type="ECO:0000313" key="10">
    <source>
        <dbReference type="Proteomes" id="UP001494902"/>
    </source>
</evidence>
<evidence type="ECO:0000256" key="4">
    <source>
        <dbReference type="ARBA" id="ARBA00022984"/>
    </source>
</evidence>
<keyword evidence="2 9" id="KW-0808">Transferase</keyword>
<feature type="domain" description="L,D-TPase catalytic" evidence="8">
    <location>
        <begin position="65"/>
        <end position="179"/>
    </location>
</feature>
<dbReference type="CDD" id="cd16913">
    <property type="entry name" value="YkuD_like"/>
    <property type="match status" value="1"/>
</dbReference>
<keyword evidence="3 6" id="KW-0133">Cell shape</keyword>
<proteinExistence type="predicted"/>
<comment type="pathway">
    <text evidence="1 6">Cell wall biogenesis; peptidoglycan biosynthesis.</text>
</comment>
<dbReference type="InterPro" id="IPR050979">
    <property type="entry name" value="LD-transpeptidase"/>
</dbReference>
<evidence type="ECO:0000256" key="6">
    <source>
        <dbReference type="PROSITE-ProRule" id="PRU01373"/>
    </source>
</evidence>
<feature type="compositionally biased region" description="Basic and acidic residues" evidence="7">
    <location>
        <begin position="42"/>
        <end position="52"/>
    </location>
</feature>
<feature type="region of interest" description="Disordered" evidence="7">
    <location>
        <begin position="31"/>
        <end position="60"/>
    </location>
</feature>
<organism evidence="9 10">
    <name type="scientific">Pseudonocardia nematodicida</name>
    <dbReference type="NCBI Taxonomy" id="1206997"/>
    <lineage>
        <taxon>Bacteria</taxon>
        <taxon>Bacillati</taxon>
        <taxon>Actinomycetota</taxon>
        <taxon>Actinomycetes</taxon>
        <taxon>Pseudonocardiales</taxon>
        <taxon>Pseudonocardiaceae</taxon>
        <taxon>Pseudonocardia</taxon>
    </lineage>
</organism>
<evidence type="ECO:0000256" key="2">
    <source>
        <dbReference type="ARBA" id="ARBA00022679"/>
    </source>
</evidence>
<keyword evidence="5 6" id="KW-0961">Cell wall biogenesis/degradation</keyword>
<evidence type="ECO:0000256" key="7">
    <source>
        <dbReference type="SAM" id="MobiDB-lite"/>
    </source>
</evidence>
<feature type="active site" description="Proton donor/acceptor" evidence="6">
    <location>
        <position position="144"/>
    </location>
</feature>
<dbReference type="Gene3D" id="2.40.440.10">
    <property type="entry name" value="L,D-transpeptidase catalytic domain-like"/>
    <property type="match status" value="1"/>
</dbReference>
<dbReference type="SUPFAM" id="SSF141523">
    <property type="entry name" value="L,D-transpeptidase catalytic domain-like"/>
    <property type="match status" value="1"/>
</dbReference>
<dbReference type="PANTHER" id="PTHR30582:SF33">
    <property type="entry name" value="EXPORTED PROTEIN"/>
    <property type="match status" value="1"/>
</dbReference>
<dbReference type="PROSITE" id="PS52029">
    <property type="entry name" value="LD_TPASE"/>
    <property type="match status" value="1"/>
</dbReference>
<dbReference type="RefSeq" id="WP_349296562.1">
    <property type="nucleotide sequence ID" value="NZ_JBEDNQ010000001.1"/>
</dbReference>
<gene>
    <name evidence="9" type="ORF">WIS52_03310</name>
</gene>
<feature type="active site" description="Nucleophile" evidence="6">
    <location>
        <position position="155"/>
    </location>
</feature>
<dbReference type="EMBL" id="JBEDNQ010000001">
    <property type="protein sequence ID" value="MEQ3549489.1"/>
    <property type="molecule type" value="Genomic_DNA"/>
</dbReference>
<evidence type="ECO:0000256" key="1">
    <source>
        <dbReference type="ARBA" id="ARBA00004752"/>
    </source>
</evidence>
<dbReference type="Proteomes" id="UP001494902">
    <property type="component" value="Unassembled WGS sequence"/>
</dbReference>
<dbReference type="InterPro" id="IPR038063">
    <property type="entry name" value="Transpep_catalytic_dom"/>
</dbReference>
<evidence type="ECO:0000259" key="8">
    <source>
        <dbReference type="PROSITE" id="PS52029"/>
    </source>
</evidence>
<dbReference type="Pfam" id="PF03734">
    <property type="entry name" value="YkuD"/>
    <property type="match status" value="1"/>
</dbReference>
<dbReference type="PANTHER" id="PTHR30582">
    <property type="entry name" value="L,D-TRANSPEPTIDASE"/>
    <property type="match status" value="1"/>
</dbReference>
<comment type="caution">
    <text evidence="9">The sequence shown here is derived from an EMBL/GenBank/DDBJ whole genome shotgun (WGS) entry which is preliminary data.</text>
</comment>
<evidence type="ECO:0000313" key="9">
    <source>
        <dbReference type="EMBL" id="MEQ3549489.1"/>
    </source>
</evidence>
<keyword evidence="10" id="KW-1185">Reference proteome</keyword>
<evidence type="ECO:0000256" key="5">
    <source>
        <dbReference type="ARBA" id="ARBA00023316"/>
    </source>
</evidence>
<keyword evidence="4 6" id="KW-0573">Peptidoglycan synthesis</keyword>
<accession>A0ABV1K4X2</accession>
<dbReference type="InterPro" id="IPR005490">
    <property type="entry name" value="LD_TPept_cat_dom"/>
</dbReference>
<evidence type="ECO:0000256" key="3">
    <source>
        <dbReference type="ARBA" id="ARBA00022960"/>
    </source>
</evidence>